<dbReference type="SUPFAM" id="SSF46785">
    <property type="entry name" value="Winged helix' DNA-binding domain"/>
    <property type="match status" value="1"/>
</dbReference>
<comment type="caution">
    <text evidence="5">The sequence shown here is derived from an EMBL/GenBank/DDBJ whole genome shotgun (WGS) entry which is preliminary data.</text>
</comment>
<reference evidence="5 6" key="1">
    <citation type="submission" date="2018-08" db="EMBL/GenBank/DDBJ databases">
        <title>A genome reference for cultivated species of the human gut microbiota.</title>
        <authorList>
            <person name="Zou Y."/>
            <person name="Xue W."/>
            <person name="Luo G."/>
        </authorList>
    </citation>
    <scope>NUCLEOTIDE SEQUENCE [LARGE SCALE GENOMIC DNA]</scope>
    <source>
        <strain evidence="5 6">AF22-12AC</strain>
    </source>
</reference>
<dbReference type="Pfam" id="PF03965">
    <property type="entry name" value="Penicillinase_R"/>
    <property type="match status" value="1"/>
</dbReference>
<comment type="similarity">
    <text evidence="1">Belongs to the BlaI transcriptional regulatory family.</text>
</comment>
<dbReference type="InterPro" id="IPR036390">
    <property type="entry name" value="WH_DNA-bd_sf"/>
</dbReference>
<evidence type="ECO:0000256" key="4">
    <source>
        <dbReference type="ARBA" id="ARBA00023163"/>
    </source>
</evidence>
<evidence type="ECO:0000256" key="2">
    <source>
        <dbReference type="ARBA" id="ARBA00023015"/>
    </source>
</evidence>
<dbReference type="AlphaFoldDB" id="A0A395VAH0"/>
<dbReference type="GO" id="GO:0045892">
    <property type="term" value="P:negative regulation of DNA-templated transcription"/>
    <property type="evidence" value="ECO:0007669"/>
    <property type="project" value="InterPro"/>
</dbReference>
<evidence type="ECO:0000256" key="1">
    <source>
        <dbReference type="ARBA" id="ARBA00011046"/>
    </source>
</evidence>
<accession>A0A395VAH0</accession>
<dbReference type="InterPro" id="IPR036388">
    <property type="entry name" value="WH-like_DNA-bd_sf"/>
</dbReference>
<gene>
    <name evidence="5" type="ORF">DWX93_03405</name>
</gene>
<evidence type="ECO:0000313" key="6">
    <source>
        <dbReference type="Proteomes" id="UP000266172"/>
    </source>
</evidence>
<keyword evidence="3" id="KW-0238">DNA-binding</keyword>
<dbReference type="InterPro" id="IPR005650">
    <property type="entry name" value="BlaI_family"/>
</dbReference>
<dbReference type="Gene3D" id="1.10.10.10">
    <property type="entry name" value="Winged helix-like DNA-binding domain superfamily/Winged helix DNA-binding domain"/>
    <property type="match status" value="1"/>
</dbReference>
<name>A0A395VAH0_9FIRM</name>
<sequence length="119" mass="14123">MHIKEEVTDMEAMSLCEEEVYVELCRMEEPPALEEMRAVVNMRGHEWKPQTVSTFLIRLVKKGYVSTYRKGRYFYYVPVVPLEEYQKRECERMLQRLFCGDSGKMRSCLTLVEQEALKA</sequence>
<protein>
    <submittedName>
        <fullName evidence="5">Transcriptional regulator</fullName>
    </submittedName>
</protein>
<dbReference type="Proteomes" id="UP000266172">
    <property type="component" value="Unassembled WGS sequence"/>
</dbReference>
<dbReference type="GO" id="GO:0003677">
    <property type="term" value="F:DNA binding"/>
    <property type="evidence" value="ECO:0007669"/>
    <property type="project" value="UniProtKB-KW"/>
</dbReference>
<proteinExistence type="inferred from homology"/>
<evidence type="ECO:0000313" key="5">
    <source>
        <dbReference type="EMBL" id="RGS42383.1"/>
    </source>
</evidence>
<keyword evidence="2" id="KW-0805">Transcription regulation</keyword>
<evidence type="ECO:0000256" key="3">
    <source>
        <dbReference type="ARBA" id="ARBA00023125"/>
    </source>
</evidence>
<keyword evidence="4" id="KW-0804">Transcription</keyword>
<dbReference type="EMBL" id="QRVL01000001">
    <property type="protein sequence ID" value="RGS42383.1"/>
    <property type="molecule type" value="Genomic_DNA"/>
</dbReference>
<organism evidence="5 6">
    <name type="scientific">Roseburia hominis</name>
    <dbReference type="NCBI Taxonomy" id="301301"/>
    <lineage>
        <taxon>Bacteria</taxon>
        <taxon>Bacillati</taxon>
        <taxon>Bacillota</taxon>
        <taxon>Clostridia</taxon>
        <taxon>Lachnospirales</taxon>
        <taxon>Lachnospiraceae</taxon>
        <taxon>Roseburia</taxon>
    </lineage>
</organism>